<dbReference type="InterPro" id="IPR023585">
    <property type="entry name" value="Ile-tRNA-ligase_type1"/>
</dbReference>
<evidence type="ECO:0000256" key="2">
    <source>
        <dbReference type="ARBA" id="ARBA00005594"/>
    </source>
</evidence>
<dbReference type="Pfam" id="PF08264">
    <property type="entry name" value="Anticodon_1"/>
    <property type="match status" value="1"/>
</dbReference>
<dbReference type="GO" id="GO:0006428">
    <property type="term" value="P:isoleucyl-tRNA aminoacylation"/>
    <property type="evidence" value="ECO:0007669"/>
    <property type="project" value="InterPro"/>
</dbReference>
<dbReference type="InterPro" id="IPR009080">
    <property type="entry name" value="tRNAsynth_Ia_anticodon-bd"/>
</dbReference>
<dbReference type="GO" id="GO:0005739">
    <property type="term" value="C:mitochondrion"/>
    <property type="evidence" value="ECO:0007669"/>
    <property type="project" value="UniProtKB-SubCell"/>
</dbReference>
<dbReference type="PANTHER" id="PTHR42765">
    <property type="entry name" value="SOLEUCYL-TRNA SYNTHETASE"/>
    <property type="match status" value="1"/>
</dbReference>
<dbReference type="STRING" id="930990.A0A067M489"/>
<dbReference type="SUPFAM" id="SSF50677">
    <property type="entry name" value="ValRS/IleRS/LeuRS editing domain"/>
    <property type="match status" value="1"/>
</dbReference>
<keyword evidence="6 12" id="KW-0067">ATP-binding</keyword>
<dbReference type="GO" id="GO:0005524">
    <property type="term" value="F:ATP binding"/>
    <property type="evidence" value="ECO:0007669"/>
    <property type="project" value="UniProtKB-KW"/>
</dbReference>
<dbReference type="InterPro" id="IPR050081">
    <property type="entry name" value="Ile-tRNA_ligase"/>
</dbReference>
<dbReference type="PRINTS" id="PR00984">
    <property type="entry name" value="TRNASYNTHILE"/>
</dbReference>
<comment type="subcellular location">
    <subcellularLocation>
        <location evidence="1">Mitochondrion</location>
    </subcellularLocation>
</comment>
<dbReference type="GO" id="GO:0004822">
    <property type="term" value="F:isoleucine-tRNA ligase activity"/>
    <property type="evidence" value="ECO:0007669"/>
    <property type="project" value="UniProtKB-EC"/>
</dbReference>
<evidence type="ECO:0000259" key="13">
    <source>
        <dbReference type="Pfam" id="PF00133"/>
    </source>
</evidence>
<reference evidence="16" key="1">
    <citation type="journal article" date="2014" name="Proc. Natl. Acad. Sci. U.S.A.">
        <title>Extensive sampling of basidiomycete genomes demonstrates inadequacy of the white-rot/brown-rot paradigm for wood decay fungi.</title>
        <authorList>
            <person name="Riley R."/>
            <person name="Salamov A.A."/>
            <person name="Brown D.W."/>
            <person name="Nagy L.G."/>
            <person name="Floudas D."/>
            <person name="Held B.W."/>
            <person name="Levasseur A."/>
            <person name="Lombard V."/>
            <person name="Morin E."/>
            <person name="Otillar R."/>
            <person name="Lindquist E.A."/>
            <person name="Sun H."/>
            <person name="LaButti K.M."/>
            <person name="Schmutz J."/>
            <person name="Jabbour D."/>
            <person name="Luo H."/>
            <person name="Baker S.E."/>
            <person name="Pisabarro A.G."/>
            <person name="Walton J.D."/>
            <person name="Blanchette R.A."/>
            <person name="Henrissat B."/>
            <person name="Martin F."/>
            <person name="Cullen D."/>
            <person name="Hibbett D.S."/>
            <person name="Grigoriev I.V."/>
        </authorList>
    </citation>
    <scope>NUCLEOTIDE SEQUENCE [LARGE SCALE GENOMIC DNA]</scope>
    <source>
        <strain evidence="16">FD-172 SS1</strain>
    </source>
</reference>
<keyword evidence="4 12" id="KW-0436">Ligase</keyword>
<dbReference type="InterPro" id="IPR009008">
    <property type="entry name" value="Val/Leu/Ile-tRNA-synth_edit"/>
</dbReference>
<keyword evidence="8 12" id="KW-0030">Aminoacyl-tRNA synthetase</keyword>
<evidence type="ECO:0000256" key="1">
    <source>
        <dbReference type="ARBA" id="ARBA00004173"/>
    </source>
</evidence>
<evidence type="ECO:0000256" key="9">
    <source>
        <dbReference type="ARBA" id="ARBA00032665"/>
    </source>
</evidence>
<dbReference type="HOGENOM" id="CLU_001493_7_2_1"/>
<protein>
    <recommendedName>
        <fullName evidence="11">Isoleucine--tRNA ligase, mitochondrial</fullName>
        <ecNumber evidence="3">6.1.1.5</ecNumber>
    </recommendedName>
    <alternativeName>
        <fullName evidence="9">Isoleucyl-tRNA synthetase</fullName>
    </alternativeName>
</protein>
<keyword evidence="5 12" id="KW-0547">Nucleotide-binding</keyword>
<evidence type="ECO:0000256" key="6">
    <source>
        <dbReference type="ARBA" id="ARBA00022840"/>
    </source>
</evidence>
<dbReference type="EC" id="6.1.1.5" evidence="3"/>
<dbReference type="InterPro" id="IPR002300">
    <property type="entry name" value="aa-tRNA-synth_Ia"/>
</dbReference>
<evidence type="ECO:0000256" key="4">
    <source>
        <dbReference type="ARBA" id="ARBA00022598"/>
    </source>
</evidence>
<evidence type="ECO:0000313" key="16">
    <source>
        <dbReference type="Proteomes" id="UP000027195"/>
    </source>
</evidence>
<dbReference type="GO" id="GO:0002161">
    <property type="term" value="F:aminoacyl-tRNA deacylase activity"/>
    <property type="evidence" value="ECO:0007669"/>
    <property type="project" value="InterPro"/>
</dbReference>
<dbReference type="SUPFAM" id="SSF52374">
    <property type="entry name" value="Nucleotidylyl transferase"/>
    <property type="match status" value="1"/>
</dbReference>
<dbReference type="InterPro" id="IPR014729">
    <property type="entry name" value="Rossmann-like_a/b/a_fold"/>
</dbReference>
<dbReference type="Gene3D" id="3.40.50.620">
    <property type="entry name" value="HUPs"/>
    <property type="match status" value="2"/>
</dbReference>
<dbReference type="GO" id="GO:0000049">
    <property type="term" value="F:tRNA binding"/>
    <property type="evidence" value="ECO:0007669"/>
    <property type="project" value="InterPro"/>
</dbReference>
<keyword evidence="16" id="KW-1185">Reference proteome</keyword>
<dbReference type="Gene3D" id="3.90.740.10">
    <property type="entry name" value="Valyl/Leucyl/Isoleucyl-tRNA synthetase, editing domain"/>
    <property type="match status" value="1"/>
</dbReference>
<dbReference type="Gene3D" id="1.10.730.20">
    <property type="match status" value="1"/>
</dbReference>
<dbReference type="HAMAP" id="MF_02002">
    <property type="entry name" value="Ile_tRNA_synth_type1"/>
    <property type="match status" value="1"/>
</dbReference>
<gene>
    <name evidence="15" type="ORF">BOTBODRAFT_494107</name>
</gene>
<dbReference type="GO" id="GO:0032543">
    <property type="term" value="P:mitochondrial translation"/>
    <property type="evidence" value="ECO:0007669"/>
    <property type="project" value="TreeGrafter"/>
</dbReference>
<dbReference type="InterPro" id="IPR002301">
    <property type="entry name" value="Ile-tRNA-ligase"/>
</dbReference>
<evidence type="ECO:0000256" key="11">
    <source>
        <dbReference type="ARBA" id="ARBA00068280"/>
    </source>
</evidence>
<dbReference type="CDD" id="cd07960">
    <property type="entry name" value="Anticodon_Ia_Ile_BEm"/>
    <property type="match status" value="1"/>
</dbReference>
<dbReference type="FunFam" id="3.40.50.620:FF:000111">
    <property type="entry name" value="Mitochondrial isoleucyl-tRNA synthetase"/>
    <property type="match status" value="1"/>
</dbReference>
<dbReference type="EMBL" id="KL198068">
    <property type="protein sequence ID" value="KDQ10334.1"/>
    <property type="molecule type" value="Genomic_DNA"/>
</dbReference>
<proteinExistence type="inferred from homology"/>
<dbReference type="Pfam" id="PF00133">
    <property type="entry name" value="tRNA-synt_1"/>
    <property type="match status" value="1"/>
</dbReference>
<dbReference type="SUPFAM" id="SSF47323">
    <property type="entry name" value="Anticodon-binding domain of a subclass of class I aminoacyl-tRNA synthetases"/>
    <property type="match status" value="1"/>
</dbReference>
<dbReference type="InterPro" id="IPR001412">
    <property type="entry name" value="aa-tRNA-synth_I_CS"/>
</dbReference>
<feature type="domain" description="Aminoacyl-tRNA synthetase class Ia" evidence="13">
    <location>
        <begin position="71"/>
        <end position="703"/>
    </location>
</feature>
<dbReference type="OrthoDB" id="10264412at2759"/>
<evidence type="ECO:0000259" key="14">
    <source>
        <dbReference type="Pfam" id="PF08264"/>
    </source>
</evidence>
<name>A0A067M489_BOTB1</name>
<dbReference type="PROSITE" id="PS00178">
    <property type="entry name" value="AA_TRNA_LIGASE_I"/>
    <property type="match status" value="1"/>
</dbReference>
<evidence type="ECO:0000313" key="15">
    <source>
        <dbReference type="EMBL" id="KDQ10334.1"/>
    </source>
</evidence>
<dbReference type="InterPro" id="IPR033708">
    <property type="entry name" value="Anticodon_Ile_BEm"/>
</dbReference>
<evidence type="ECO:0000256" key="3">
    <source>
        <dbReference type="ARBA" id="ARBA00013165"/>
    </source>
</evidence>
<dbReference type="Proteomes" id="UP000027195">
    <property type="component" value="Unassembled WGS sequence"/>
</dbReference>
<evidence type="ECO:0000256" key="8">
    <source>
        <dbReference type="ARBA" id="ARBA00023146"/>
    </source>
</evidence>
<dbReference type="AlphaFoldDB" id="A0A067M489"/>
<dbReference type="InterPro" id="IPR013155">
    <property type="entry name" value="M/V/L/I-tRNA-synth_anticd-bd"/>
</dbReference>
<organism evidence="15 16">
    <name type="scientific">Botryobasidium botryosum (strain FD-172 SS1)</name>
    <dbReference type="NCBI Taxonomy" id="930990"/>
    <lineage>
        <taxon>Eukaryota</taxon>
        <taxon>Fungi</taxon>
        <taxon>Dikarya</taxon>
        <taxon>Basidiomycota</taxon>
        <taxon>Agaricomycotina</taxon>
        <taxon>Agaricomycetes</taxon>
        <taxon>Cantharellales</taxon>
        <taxon>Botryobasidiaceae</taxon>
        <taxon>Botryobasidium</taxon>
    </lineage>
</organism>
<evidence type="ECO:0000256" key="10">
    <source>
        <dbReference type="ARBA" id="ARBA00048359"/>
    </source>
</evidence>
<evidence type="ECO:0000256" key="12">
    <source>
        <dbReference type="RuleBase" id="RU363035"/>
    </source>
</evidence>
<evidence type="ECO:0000256" key="7">
    <source>
        <dbReference type="ARBA" id="ARBA00022917"/>
    </source>
</evidence>
<sequence>MRARLCRVVKDPRRASFTRARLASTSAAKDQSKAYAASLLLPKTNFPLWSDPSKSEEPFRNKTCDKLYRWQAENATGPVYTLHDGPPYANGSLHMGHAMNKILKDIINRFQVLQGRRVDYIPGWDCHGLPIENKAIQGLKADLQTLAPGKIQAAAKRTAEREMEIQKSEFLQFGIMADWTKEGTYRTMDHNYEIRQLRIFREMVKQGLIYRHYRPVHWSPSSLSALAEAELVYRDDHQSRSVYVKFDVCSSDMSPALREAVQSVNGSNVKLLIWTTTPWTLPANMAIAVHVDLDYCLARPKETGEIYVIAQERLEPLRALTGELEVLATIRGSDLIGTTYDHLFRPSTSPSPRIIGAHYVSADSGTGLVHTAPAHGADDYSSFRALGQTSMPCPVDAQGHFTEEVVTLAKEKALGERLLGKFVLGAGTREVIDILKERGYLLAEQKIKHRYPYDWKTDKPIIVRATSQWFANLDKIKSVALSALANVKFHPESSRTRLESFIRERSEWCISRQRVWGVPIPALHDVQTDEATLTPESLDHIISVLEAKSTAHWWDGPVEDFLTPALRDSGRTFRKGTDTIDVWFDSGTSWSLLSNESTSDGPRTIADVCLEGSDQHRGWFQSLLLTAIGSAPEGKQIAPYKTLITHGFVLDQEGKKMSKSLGNVISPLTIINGGKDRKKEPAYGADVLRLWVATVEYGRDVSIGPTALAQAAESLRKIRNSARFMLGNIGGLSTQPIAVVQRENMGLADRYVMHQLYQLESLARAEYATFNFHRVVQALTTFANTTLSSLYLDISKDSLYADPTTSVERAAIVTVMNEALSTMTTVMAPILPHLAEEIAHVRKGDADPSEGLSVFTQPWRPVDEQWNDPQADHDMRLLLTVRSTVLELLEKARRSKNLRSSLEAEVEIVVPVNVSSDLSRLLREQQSFLKTLFIVSDVSIVPEAPHGDSTDLGWSFDDALEDVTTGATTEPLRIVVRPSQRQKCPRCWQWTRPEVDDLCGRCSTVVSS</sequence>
<feature type="domain" description="Methionyl/Valyl/Leucyl/Isoleucyl-tRNA synthetase anticodon-binding" evidence="14">
    <location>
        <begin position="749"/>
        <end position="908"/>
    </location>
</feature>
<accession>A0A067M489</accession>
<evidence type="ECO:0000256" key="5">
    <source>
        <dbReference type="ARBA" id="ARBA00022741"/>
    </source>
</evidence>
<comment type="catalytic activity">
    <reaction evidence="10">
        <text>tRNA(Ile) + L-isoleucine + ATP = L-isoleucyl-tRNA(Ile) + AMP + diphosphate</text>
        <dbReference type="Rhea" id="RHEA:11060"/>
        <dbReference type="Rhea" id="RHEA-COMP:9666"/>
        <dbReference type="Rhea" id="RHEA-COMP:9695"/>
        <dbReference type="ChEBI" id="CHEBI:30616"/>
        <dbReference type="ChEBI" id="CHEBI:33019"/>
        <dbReference type="ChEBI" id="CHEBI:58045"/>
        <dbReference type="ChEBI" id="CHEBI:78442"/>
        <dbReference type="ChEBI" id="CHEBI:78528"/>
        <dbReference type="ChEBI" id="CHEBI:456215"/>
        <dbReference type="EC" id="6.1.1.5"/>
    </reaction>
</comment>
<keyword evidence="7 12" id="KW-0648">Protein biosynthesis</keyword>
<comment type="similarity">
    <text evidence="2 12">Belongs to the class-I aminoacyl-tRNA synthetase family.</text>
</comment>
<dbReference type="PANTHER" id="PTHR42765:SF1">
    <property type="entry name" value="ISOLEUCINE--TRNA LIGASE, MITOCHONDRIAL"/>
    <property type="match status" value="1"/>
</dbReference>
<dbReference type="FunCoup" id="A0A067M489">
    <property type="interactions" value="483"/>
</dbReference>
<dbReference type="NCBIfam" id="TIGR00392">
    <property type="entry name" value="ileS"/>
    <property type="match status" value="1"/>
</dbReference>
<dbReference type="InParanoid" id="A0A067M489"/>